<gene>
    <name evidence="1" type="ORF">SsS58_02699</name>
</gene>
<evidence type="ECO:0000313" key="1">
    <source>
        <dbReference type="EMBL" id="GAQ62334.1"/>
    </source>
</evidence>
<dbReference type="OrthoDB" id="6636929at2"/>
<reference evidence="2" key="1">
    <citation type="submission" date="2015-11" db="EMBL/GenBank/DDBJ databases">
        <authorList>
            <consortium name="Cross-ministerial Strategic Innovation Promotion Program (SIP) consortium"/>
            <person name="Tomihama T."/>
            <person name="Ikenaga M."/>
            <person name="Sakai M."/>
            <person name="Okubo T."/>
            <person name="Ikeda S."/>
        </authorList>
    </citation>
    <scope>NUCLEOTIDE SEQUENCE [LARGE SCALE GENOMIC DNA]</scope>
    <source>
        <strain evidence="2">S58</strain>
    </source>
</reference>
<comment type="caution">
    <text evidence="1">The sequence shown here is derived from an EMBL/GenBank/DDBJ whole genome shotgun (WGS) entry which is preliminary data.</text>
</comment>
<accession>A0A100JMM2</accession>
<reference evidence="1 2" key="2">
    <citation type="journal article" date="2016" name="Genome Announc.">
        <title>Draft Genome Sequences of Streptomyces scabiei S58, Streptomyces turgidiscabies T45, and Streptomyces acidiscabies a10, the Pathogens of Potato Common Scab, Isolated in Japan.</title>
        <authorList>
            <person name="Tomihama T."/>
            <person name="Nishi Y."/>
            <person name="Sakai M."/>
            <person name="Ikenaga M."/>
            <person name="Okubo T."/>
            <person name="Ikeda S."/>
        </authorList>
    </citation>
    <scope>NUCLEOTIDE SEQUENCE [LARGE SCALE GENOMIC DNA]</scope>
    <source>
        <strain evidence="1 2">S58</strain>
    </source>
</reference>
<dbReference type="EMBL" id="BCMM01000010">
    <property type="protein sequence ID" value="GAQ62334.1"/>
    <property type="molecule type" value="Genomic_DNA"/>
</dbReference>
<dbReference type="Proteomes" id="UP000067448">
    <property type="component" value="Unassembled WGS sequence"/>
</dbReference>
<organism evidence="1 2">
    <name type="scientific">Streptomyces scabiei</name>
    <dbReference type="NCBI Taxonomy" id="1930"/>
    <lineage>
        <taxon>Bacteria</taxon>
        <taxon>Bacillati</taxon>
        <taxon>Actinomycetota</taxon>
        <taxon>Actinomycetes</taxon>
        <taxon>Kitasatosporales</taxon>
        <taxon>Streptomycetaceae</taxon>
        <taxon>Streptomyces</taxon>
    </lineage>
</organism>
<reference evidence="2" key="3">
    <citation type="submission" date="2016-02" db="EMBL/GenBank/DDBJ databases">
        <title>Draft genome of pathogenic Streptomyces sp. in Japan.</title>
        <authorList>
            <person name="Tomihama T."/>
            <person name="Ikenaga M."/>
            <person name="Sakai M."/>
            <person name="Okubo T."/>
            <person name="Ikeda S."/>
        </authorList>
    </citation>
    <scope>NUCLEOTIDE SEQUENCE [LARGE SCALE GENOMIC DNA]</scope>
    <source>
        <strain evidence="2">S58</strain>
    </source>
</reference>
<evidence type="ECO:0000313" key="2">
    <source>
        <dbReference type="Proteomes" id="UP000067448"/>
    </source>
</evidence>
<proteinExistence type="predicted"/>
<protein>
    <submittedName>
        <fullName evidence="1">Uncharacterized protein</fullName>
    </submittedName>
</protein>
<sequence>MRAERLSPYARLPRAYRDLHPRHSTIDAFGRAHWLLTEHAEPSPPYDAVVVTVTDGSVGTTGLGPVSARFPRLDSLPDGGFVVADARSRDGHDQVQVFDALGRPSWAFRVGDAIEHLLTDEAGDLWIGYFDEGVFGDPLSAPGARRWSSTGTALWEYRPPPGVDHIADCYALNVGRGGAWVYPYTGFPLMEVRGDDSLRARTTGVDGASGVAVHEDRAAFLGGYRGNRDRLTLARLTDTSVETVRTALLTRPDGAPVHRRRRVVSRGARLYVQEEPYAEWFVFDVGASRTG</sequence>
<dbReference type="RefSeq" id="WP_059080138.1">
    <property type="nucleotide sequence ID" value="NZ_BCMM01000010.1"/>
</dbReference>
<name>A0A100JMM2_STRSC</name>
<dbReference type="AlphaFoldDB" id="A0A100JMM2"/>